<dbReference type="Proteomes" id="UP000625711">
    <property type="component" value="Unassembled WGS sequence"/>
</dbReference>
<gene>
    <name evidence="2" type="ORF">GWI33_016967</name>
</gene>
<reference evidence="2" key="1">
    <citation type="submission" date="2020-08" db="EMBL/GenBank/DDBJ databases">
        <title>Genome sequencing and assembly of the red palm weevil Rhynchophorus ferrugineus.</title>
        <authorList>
            <person name="Dias G.B."/>
            <person name="Bergman C.M."/>
            <person name="Manee M."/>
        </authorList>
    </citation>
    <scope>NUCLEOTIDE SEQUENCE</scope>
    <source>
        <strain evidence="2">AA-2017</strain>
        <tissue evidence="2">Whole larva</tissue>
    </source>
</reference>
<organism evidence="2 3">
    <name type="scientific">Rhynchophorus ferrugineus</name>
    <name type="common">Red palm weevil</name>
    <name type="synonym">Curculio ferrugineus</name>
    <dbReference type="NCBI Taxonomy" id="354439"/>
    <lineage>
        <taxon>Eukaryota</taxon>
        <taxon>Metazoa</taxon>
        <taxon>Ecdysozoa</taxon>
        <taxon>Arthropoda</taxon>
        <taxon>Hexapoda</taxon>
        <taxon>Insecta</taxon>
        <taxon>Pterygota</taxon>
        <taxon>Neoptera</taxon>
        <taxon>Endopterygota</taxon>
        <taxon>Coleoptera</taxon>
        <taxon>Polyphaga</taxon>
        <taxon>Cucujiformia</taxon>
        <taxon>Curculionidae</taxon>
        <taxon>Dryophthorinae</taxon>
        <taxon>Rhynchophorus</taxon>
    </lineage>
</organism>
<name>A0A834HWH2_RHYFE</name>
<feature type="compositionally biased region" description="Polar residues" evidence="1">
    <location>
        <begin position="50"/>
        <end position="66"/>
    </location>
</feature>
<protein>
    <submittedName>
        <fullName evidence="2">Uncharacterized protein</fullName>
    </submittedName>
</protein>
<evidence type="ECO:0000313" key="3">
    <source>
        <dbReference type="Proteomes" id="UP000625711"/>
    </source>
</evidence>
<keyword evidence="3" id="KW-1185">Reference proteome</keyword>
<dbReference type="EMBL" id="JAACXV010014141">
    <property type="protein sequence ID" value="KAF7270062.1"/>
    <property type="molecule type" value="Genomic_DNA"/>
</dbReference>
<sequence length="119" mass="13751">MTEYQMEEQHKDEHIRHLKAQIAILQNQVPQLINTKMTTGVTDNEMIKTTKNSKQAPIVRENSNLSAEKKRQRRLKSTTTTDDEFPNLNNSSKQQAKRQAVDKVLMSLLMELCLLVKSQ</sequence>
<evidence type="ECO:0000256" key="1">
    <source>
        <dbReference type="SAM" id="MobiDB-lite"/>
    </source>
</evidence>
<dbReference type="AlphaFoldDB" id="A0A834HWH2"/>
<accession>A0A834HWH2</accession>
<proteinExistence type="predicted"/>
<evidence type="ECO:0000313" key="2">
    <source>
        <dbReference type="EMBL" id="KAF7270062.1"/>
    </source>
</evidence>
<comment type="caution">
    <text evidence="2">The sequence shown here is derived from an EMBL/GenBank/DDBJ whole genome shotgun (WGS) entry which is preliminary data.</text>
</comment>
<feature type="region of interest" description="Disordered" evidence="1">
    <location>
        <begin position="50"/>
        <end position="97"/>
    </location>
</feature>